<evidence type="ECO:0000256" key="10">
    <source>
        <dbReference type="ARBA" id="ARBA00023004"/>
    </source>
</evidence>
<name>A0A2U9IH09_9CREN</name>
<comment type="catalytic activity">
    <reaction evidence="13">
        <text>a 2-oxocarboxylate + 2 oxidized [2Fe-2S]-[ferredoxin] + CoA = an acyl-CoA + 2 reduced [2Fe-2S]-[ferredoxin] + CO2 + H(+)</text>
        <dbReference type="Rhea" id="RHEA:42316"/>
        <dbReference type="Rhea" id="RHEA-COMP:10000"/>
        <dbReference type="Rhea" id="RHEA-COMP:10001"/>
        <dbReference type="ChEBI" id="CHEBI:15378"/>
        <dbReference type="ChEBI" id="CHEBI:16526"/>
        <dbReference type="ChEBI" id="CHEBI:33737"/>
        <dbReference type="ChEBI" id="CHEBI:33738"/>
        <dbReference type="ChEBI" id="CHEBI:35179"/>
        <dbReference type="ChEBI" id="CHEBI:57287"/>
        <dbReference type="ChEBI" id="CHEBI:58342"/>
        <dbReference type="EC" id="1.2.7.11"/>
    </reaction>
</comment>
<evidence type="ECO:0000256" key="11">
    <source>
        <dbReference type="ARBA" id="ARBA00023014"/>
    </source>
</evidence>
<dbReference type="GO" id="GO:0047553">
    <property type="term" value="F:2-oxoglutarate synthase activity"/>
    <property type="evidence" value="ECO:0007669"/>
    <property type="project" value="UniProtKB-ARBA"/>
</dbReference>
<accession>A0A2U9IH09</accession>
<dbReference type="Gene3D" id="3.40.50.970">
    <property type="match status" value="1"/>
</dbReference>
<evidence type="ECO:0000256" key="6">
    <source>
        <dbReference type="ARBA" id="ARBA00012691"/>
    </source>
</evidence>
<dbReference type="FunFam" id="3.40.50.970:FF:000049">
    <property type="entry name" value="2-oxoglutarate ferredoxin oxidoreductase subunit beta"/>
    <property type="match status" value="1"/>
</dbReference>
<dbReference type="NCBIfam" id="NF041171">
    <property type="entry name" value="Oxoac_fdxbeta_Archa"/>
    <property type="match status" value="1"/>
</dbReference>
<evidence type="ECO:0000256" key="1">
    <source>
        <dbReference type="ARBA" id="ARBA00001946"/>
    </source>
</evidence>
<keyword evidence="11" id="KW-0411">Iron-sulfur</keyword>
<dbReference type="Pfam" id="PF12367">
    <property type="entry name" value="PFO_beta_C"/>
    <property type="match status" value="1"/>
</dbReference>
<proteinExistence type="predicted"/>
<dbReference type="CDD" id="cd03375">
    <property type="entry name" value="TPP_OGFOR"/>
    <property type="match status" value="1"/>
</dbReference>
<dbReference type="KEGG" id="abri:DFR85_12540"/>
<evidence type="ECO:0000256" key="9">
    <source>
        <dbReference type="ARBA" id="ARBA00023002"/>
    </source>
</evidence>
<evidence type="ECO:0000313" key="16">
    <source>
        <dbReference type="EMBL" id="AWR95299.1"/>
    </source>
</evidence>
<keyword evidence="17" id="KW-1185">Reference proteome</keyword>
<dbReference type="GeneID" id="36832998"/>
<keyword evidence="9" id="KW-0560">Oxidoreductase</keyword>
<organism evidence="16 17">
    <name type="scientific">Acidianus brierleyi</name>
    <dbReference type="NCBI Taxonomy" id="41673"/>
    <lineage>
        <taxon>Archaea</taxon>
        <taxon>Thermoproteota</taxon>
        <taxon>Thermoprotei</taxon>
        <taxon>Sulfolobales</taxon>
        <taxon>Sulfolobaceae</taxon>
        <taxon>Acidianus</taxon>
    </lineage>
</organism>
<dbReference type="Proteomes" id="UP000248044">
    <property type="component" value="Chromosome"/>
</dbReference>
<evidence type="ECO:0000256" key="3">
    <source>
        <dbReference type="ARBA" id="ARBA00001966"/>
    </source>
</evidence>
<dbReference type="GO" id="GO:0051536">
    <property type="term" value="F:iron-sulfur cluster binding"/>
    <property type="evidence" value="ECO:0007669"/>
    <property type="project" value="UniProtKB-KW"/>
</dbReference>
<dbReference type="InterPro" id="IPR032686">
    <property type="entry name" value="PFO_beta_C"/>
</dbReference>
<keyword evidence="7" id="KW-0479">Metal-binding</keyword>
<gene>
    <name evidence="16" type="ORF">DFR85_12540</name>
</gene>
<evidence type="ECO:0000256" key="7">
    <source>
        <dbReference type="ARBA" id="ARBA00022723"/>
    </source>
</evidence>
<dbReference type="GO" id="GO:0018491">
    <property type="term" value="F:2-oxobutyrate synthase activity"/>
    <property type="evidence" value="ECO:0007669"/>
    <property type="project" value="UniProtKB-ARBA"/>
</dbReference>
<dbReference type="PANTHER" id="PTHR48084:SF2">
    <property type="entry name" value="PYRUVATE FERREDOXIN_FLAVODOXIN OXIDOREDUCTASE, BETA SUBUNIT"/>
    <property type="match status" value="1"/>
</dbReference>
<feature type="domain" description="Thiamine pyrophosphate enzyme TPP-binding" evidence="14">
    <location>
        <begin position="46"/>
        <end position="195"/>
    </location>
</feature>
<dbReference type="InterPro" id="IPR029061">
    <property type="entry name" value="THDP-binding"/>
</dbReference>
<evidence type="ECO:0000313" key="17">
    <source>
        <dbReference type="Proteomes" id="UP000248044"/>
    </source>
</evidence>
<dbReference type="OrthoDB" id="30755at2157"/>
<protein>
    <recommendedName>
        <fullName evidence="6">2-oxoacid oxidoreductase (ferredoxin)</fullName>
        <ecNumber evidence="6">1.2.7.11</ecNumber>
    </recommendedName>
</protein>
<dbReference type="PANTHER" id="PTHR48084">
    <property type="entry name" value="2-OXOGLUTARATE OXIDOREDUCTASE SUBUNIT KORB-RELATED"/>
    <property type="match status" value="1"/>
</dbReference>
<comment type="cofactor">
    <cofactor evidence="2">
        <name>thiamine diphosphate</name>
        <dbReference type="ChEBI" id="CHEBI:58937"/>
    </cofactor>
</comment>
<dbReference type="GO" id="GO:0046872">
    <property type="term" value="F:metal ion binding"/>
    <property type="evidence" value="ECO:0007669"/>
    <property type="project" value="UniProtKB-KW"/>
</dbReference>
<dbReference type="Pfam" id="PF02775">
    <property type="entry name" value="TPP_enzyme_C"/>
    <property type="match status" value="1"/>
</dbReference>
<evidence type="ECO:0000256" key="4">
    <source>
        <dbReference type="ARBA" id="ARBA00003908"/>
    </source>
</evidence>
<comment type="cofactor">
    <cofactor evidence="1">
        <name>Mg(2+)</name>
        <dbReference type="ChEBI" id="CHEBI:18420"/>
    </cofactor>
</comment>
<dbReference type="InterPro" id="IPR051457">
    <property type="entry name" value="2-oxoacid:Fd_oxidoreductase"/>
</dbReference>
<dbReference type="EC" id="1.2.7.11" evidence="6"/>
<keyword evidence="8" id="KW-0460">Magnesium</keyword>
<feature type="domain" description="Pyruvate ferredoxin oxidoreductase beta subunit C-terminal" evidence="15">
    <location>
        <begin position="199"/>
        <end position="272"/>
    </location>
</feature>
<comment type="function">
    <text evidence="4">Catalyzes the coenzyme A-dependent oxidative decarboxylation of different 2-oxoacids such as 2-oxoglutarate, pyruvate and 2-oxobutyrate to form their CoA derivatives.</text>
</comment>
<evidence type="ECO:0000256" key="8">
    <source>
        <dbReference type="ARBA" id="ARBA00022842"/>
    </source>
</evidence>
<dbReference type="GO" id="GO:0030976">
    <property type="term" value="F:thiamine pyrophosphate binding"/>
    <property type="evidence" value="ECO:0007669"/>
    <property type="project" value="InterPro"/>
</dbReference>
<dbReference type="SUPFAM" id="SSF52518">
    <property type="entry name" value="Thiamin diphosphate-binding fold (THDP-binding)"/>
    <property type="match status" value="1"/>
</dbReference>
<comment type="cofactor">
    <cofactor evidence="3">
        <name>[4Fe-4S] cluster</name>
        <dbReference type="ChEBI" id="CHEBI:49883"/>
    </cofactor>
</comment>
<dbReference type="InterPro" id="IPR053399">
    <property type="entry name" value="2-oxoacid:Fd_oxidored_beta"/>
</dbReference>
<dbReference type="RefSeq" id="WP_110271179.1">
    <property type="nucleotide sequence ID" value="NZ_CP029289.2"/>
</dbReference>
<comment type="subunit">
    <text evidence="5">Heterodimer composed of an alpha and a beta subunit.</text>
</comment>
<reference evidence="16 17" key="1">
    <citation type="submission" date="2018-05" db="EMBL/GenBank/DDBJ databases">
        <title>Complete Genome Sequences of Extremely Thermoacidophilic, Metal-Mobilizing Type-Strain Members of the Archaeal Family Sulfolobaceae: Acidianus brierleyi DSM-1651T, Acidianus sulfidivorans DSM-18786T, Metallosphaera hakonensis DSM-7519T, and Metallosphaera prunae DSM-10039T.</title>
        <authorList>
            <person name="Counts J.A."/>
            <person name="Kelly R.M."/>
        </authorList>
    </citation>
    <scope>NUCLEOTIDE SEQUENCE [LARGE SCALE GENOMIC DNA]</scope>
    <source>
        <strain evidence="16 17">DSM 1651</strain>
    </source>
</reference>
<evidence type="ECO:0000259" key="15">
    <source>
        <dbReference type="Pfam" id="PF12367"/>
    </source>
</evidence>
<dbReference type="InterPro" id="IPR011766">
    <property type="entry name" value="TPP_enzyme_TPP-bd"/>
</dbReference>
<evidence type="ECO:0000256" key="5">
    <source>
        <dbReference type="ARBA" id="ARBA00011631"/>
    </source>
</evidence>
<evidence type="ECO:0000256" key="13">
    <source>
        <dbReference type="ARBA" id="ARBA00048893"/>
    </source>
</evidence>
<evidence type="ECO:0000256" key="2">
    <source>
        <dbReference type="ARBA" id="ARBA00001964"/>
    </source>
</evidence>
<dbReference type="GO" id="GO:0019164">
    <property type="term" value="F:pyruvate synthase activity"/>
    <property type="evidence" value="ECO:0007669"/>
    <property type="project" value="UniProtKB-ARBA"/>
</dbReference>
<dbReference type="InterPro" id="IPR011896">
    <property type="entry name" value="OFOB"/>
</dbReference>
<sequence length="306" mass="33898">MVEHNWKPEWNDWCPGCGNFGILNAEQLAITELGLDTKNVVIVSGIGCSGKTPHFFRYPITGIHTLHGRALTFATGVKLSNPSLKVIVNAGDGDQLGIGVGHFVSIGRRNVSLTVIVHDNGVYGLTKGQASPTLRRGLKTKSLPKPNINDDINPIALAISAGYTFVARGYAYDVKHLKDLMKTAFSRQGLSFIDVLQPCPTYNDIMTKEFLDKRVYKLDTVQGWDPIVRKPEEKDAKMASGILKSMEWGEKIPIGIFYQNDLIPSFEERIAESAKSYKEIIPAKVEIEKDGKPLTIMEDILNEKQV</sequence>
<evidence type="ECO:0000256" key="12">
    <source>
        <dbReference type="ARBA" id="ARBA00023052"/>
    </source>
</evidence>
<dbReference type="EMBL" id="CP029289">
    <property type="protein sequence ID" value="AWR95299.1"/>
    <property type="molecule type" value="Genomic_DNA"/>
</dbReference>
<keyword evidence="10" id="KW-0408">Iron</keyword>
<keyword evidence="12" id="KW-0786">Thiamine pyrophosphate</keyword>
<evidence type="ECO:0000259" key="14">
    <source>
        <dbReference type="Pfam" id="PF02775"/>
    </source>
</evidence>
<dbReference type="NCBIfam" id="TIGR02177">
    <property type="entry name" value="PorB_KorB"/>
    <property type="match status" value="1"/>
</dbReference>
<dbReference type="AlphaFoldDB" id="A0A2U9IH09"/>